<dbReference type="Pfam" id="PF01041">
    <property type="entry name" value="DegT_DnrJ_EryC1"/>
    <property type="match status" value="1"/>
</dbReference>
<evidence type="ECO:0000313" key="2">
    <source>
        <dbReference type="EMBL" id="HFW32043.1"/>
    </source>
</evidence>
<dbReference type="PANTHER" id="PTHR30244">
    <property type="entry name" value="TRANSAMINASE"/>
    <property type="match status" value="1"/>
</dbReference>
<dbReference type="PANTHER" id="PTHR30244:SF34">
    <property type="entry name" value="DTDP-4-AMINO-4,6-DIDEOXYGALACTOSE TRANSAMINASE"/>
    <property type="match status" value="1"/>
</dbReference>
<name>A0A7C3RBH6_ARCFL</name>
<dbReference type="Gene3D" id="3.40.640.10">
    <property type="entry name" value="Type I PLP-dependent aspartate aminotransferase-like (Major domain)"/>
    <property type="match status" value="1"/>
</dbReference>
<keyword evidence="2" id="KW-0032">Aminotransferase</keyword>
<protein>
    <submittedName>
        <fullName evidence="2">DegT/DnrJ/EryC1/StrS family aminotransferase</fullName>
    </submittedName>
</protein>
<organism evidence="2">
    <name type="scientific">Archaeoglobus fulgidus</name>
    <dbReference type="NCBI Taxonomy" id="2234"/>
    <lineage>
        <taxon>Archaea</taxon>
        <taxon>Methanobacteriati</taxon>
        <taxon>Methanobacteriota</taxon>
        <taxon>Archaeoglobi</taxon>
        <taxon>Archaeoglobales</taxon>
        <taxon>Archaeoglobaceae</taxon>
        <taxon>Archaeoglobus</taxon>
    </lineage>
</organism>
<gene>
    <name evidence="2" type="ORF">ENW66_03700</name>
</gene>
<dbReference type="InterPro" id="IPR015421">
    <property type="entry name" value="PyrdxlP-dep_Trfase_major"/>
</dbReference>
<dbReference type="SUPFAM" id="SSF53383">
    <property type="entry name" value="PLP-dependent transferases"/>
    <property type="match status" value="1"/>
</dbReference>
<comment type="similarity">
    <text evidence="1">Belongs to the DegT/DnrJ/EryC1 family.</text>
</comment>
<keyword evidence="1" id="KW-0663">Pyridoxal phosphate</keyword>
<keyword evidence="2" id="KW-0808">Transferase</keyword>
<accession>A0A7C3RBH6</accession>
<dbReference type="InterPro" id="IPR015422">
    <property type="entry name" value="PyrdxlP-dep_Trfase_small"/>
</dbReference>
<dbReference type="InterPro" id="IPR000653">
    <property type="entry name" value="DegT/StrS_aminotransferase"/>
</dbReference>
<dbReference type="GO" id="GO:0000271">
    <property type="term" value="P:polysaccharide biosynthetic process"/>
    <property type="evidence" value="ECO:0007669"/>
    <property type="project" value="TreeGrafter"/>
</dbReference>
<dbReference type="CDD" id="cd00616">
    <property type="entry name" value="AHBA_syn"/>
    <property type="match status" value="1"/>
</dbReference>
<sequence>MIPISKPFIGEEEIARVIEVLRSGMIVQGDKVAEFERRFSAYIGSKHGIAVSNGTAALDIALKSIGVGEGDEVITTPFTFVATSNAILFQRSKPVFADIEEDTYNINPDDVMEKITPKTRAVVGVHLFGHPFDLRAILEICEDHKLMLIEDCAQAHGAEYNGKKVGSFGIGCFSFYATKNMTTSEGGMITCNYDEIVDKCRLLRSHGEVRKYEHVLLGHNMRMTNIQAALGLVQLEKLDWMNEKRRKNAEFYEKNINVEGLRKPVEKSYAKHVYHQYVLLVEEDFPMTRDEFSKYLTENGVGNAIHYPKPVYLQPLYRELGYEKGLCPTAEYVAERVISIPVHPLLSEKELERIVEIINGV</sequence>
<dbReference type="GO" id="GO:0030170">
    <property type="term" value="F:pyridoxal phosphate binding"/>
    <property type="evidence" value="ECO:0007669"/>
    <property type="project" value="TreeGrafter"/>
</dbReference>
<dbReference type="AlphaFoldDB" id="A0A7C3RBH6"/>
<dbReference type="EMBL" id="DTLB01000021">
    <property type="protein sequence ID" value="HFW32043.1"/>
    <property type="molecule type" value="Genomic_DNA"/>
</dbReference>
<dbReference type="Gene3D" id="3.90.1150.10">
    <property type="entry name" value="Aspartate Aminotransferase, domain 1"/>
    <property type="match status" value="1"/>
</dbReference>
<dbReference type="InterPro" id="IPR015424">
    <property type="entry name" value="PyrdxlP-dep_Trfase"/>
</dbReference>
<evidence type="ECO:0000256" key="1">
    <source>
        <dbReference type="RuleBase" id="RU004508"/>
    </source>
</evidence>
<dbReference type="PIRSF" id="PIRSF000390">
    <property type="entry name" value="PLP_StrS"/>
    <property type="match status" value="1"/>
</dbReference>
<dbReference type="GO" id="GO:0008483">
    <property type="term" value="F:transaminase activity"/>
    <property type="evidence" value="ECO:0007669"/>
    <property type="project" value="UniProtKB-KW"/>
</dbReference>
<reference evidence="2" key="1">
    <citation type="journal article" date="2020" name="mSystems">
        <title>Genome- and Community-Level Interaction Insights into Carbon Utilization and Element Cycling Functions of Hydrothermarchaeota in Hydrothermal Sediment.</title>
        <authorList>
            <person name="Zhou Z."/>
            <person name="Liu Y."/>
            <person name="Xu W."/>
            <person name="Pan J."/>
            <person name="Luo Z.H."/>
            <person name="Li M."/>
        </authorList>
    </citation>
    <scope>NUCLEOTIDE SEQUENCE [LARGE SCALE GENOMIC DNA]</scope>
    <source>
        <strain evidence="2">SpSt-87</strain>
    </source>
</reference>
<proteinExistence type="inferred from homology"/>
<comment type="caution">
    <text evidence="2">The sequence shown here is derived from an EMBL/GenBank/DDBJ whole genome shotgun (WGS) entry which is preliminary data.</text>
</comment>